<dbReference type="InterPro" id="IPR051450">
    <property type="entry name" value="Gfo/Idh/MocA_Oxidoreductases"/>
</dbReference>
<dbReference type="EMBL" id="NMUJ01000039">
    <property type="protein sequence ID" value="OYV02905.1"/>
    <property type="molecule type" value="Genomic_DNA"/>
</dbReference>
<dbReference type="InterPro" id="IPR055170">
    <property type="entry name" value="GFO_IDH_MocA-like_dom"/>
</dbReference>
<gene>
    <name evidence="3" type="ORF">CGW93_03340</name>
</gene>
<dbReference type="Pfam" id="PF22725">
    <property type="entry name" value="GFO_IDH_MocA_C3"/>
    <property type="match status" value="1"/>
</dbReference>
<evidence type="ECO:0000259" key="2">
    <source>
        <dbReference type="Pfam" id="PF22725"/>
    </source>
</evidence>
<feature type="domain" description="GFO/IDH/MocA-like oxidoreductase" evidence="2">
    <location>
        <begin position="152"/>
        <end position="225"/>
    </location>
</feature>
<comment type="caution">
    <text evidence="3">The sequence shown here is derived from an EMBL/GenBank/DDBJ whole genome shotgun (WGS) entry which is preliminary data.</text>
</comment>
<dbReference type="Gene3D" id="3.40.50.720">
    <property type="entry name" value="NAD(P)-binding Rossmann-like Domain"/>
    <property type="match status" value="1"/>
</dbReference>
<dbReference type="AlphaFoldDB" id="A0A257LTA3"/>
<dbReference type="Pfam" id="PF01408">
    <property type="entry name" value="GFO_IDH_MocA"/>
    <property type="match status" value="1"/>
</dbReference>
<feature type="domain" description="Gfo/Idh/MocA-like oxidoreductase N-terminal" evidence="1">
    <location>
        <begin position="1"/>
        <end position="117"/>
    </location>
</feature>
<dbReference type="Gene3D" id="3.30.360.10">
    <property type="entry name" value="Dihydrodipicolinate Reductase, domain 2"/>
    <property type="match status" value="1"/>
</dbReference>
<dbReference type="PANTHER" id="PTHR43377:SF1">
    <property type="entry name" value="BILIVERDIN REDUCTASE A"/>
    <property type="match status" value="1"/>
</dbReference>
<organism evidence="3 4">
    <name type="scientific">candidate division WOR-3 bacterium 4484_18</name>
    <dbReference type="NCBI Taxonomy" id="2020626"/>
    <lineage>
        <taxon>Bacteria</taxon>
        <taxon>Bacteria division WOR-3</taxon>
    </lineage>
</organism>
<proteinExistence type="predicted"/>
<dbReference type="InterPro" id="IPR036291">
    <property type="entry name" value="NAD(P)-bd_dom_sf"/>
</dbReference>
<evidence type="ECO:0000313" key="3">
    <source>
        <dbReference type="EMBL" id="OYV02905.1"/>
    </source>
</evidence>
<dbReference type="SUPFAM" id="SSF55347">
    <property type="entry name" value="Glyceraldehyde-3-phosphate dehydrogenase-like, C-terminal domain"/>
    <property type="match status" value="1"/>
</dbReference>
<dbReference type="InterPro" id="IPR000683">
    <property type="entry name" value="Gfo/Idh/MocA-like_OxRdtase_N"/>
</dbReference>
<dbReference type="PANTHER" id="PTHR43377">
    <property type="entry name" value="BILIVERDIN REDUCTASE A"/>
    <property type="match status" value="1"/>
</dbReference>
<protein>
    <submittedName>
        <fullName evidence="3">UDP-N-acetyl-D-glucosamine dehydrogenase</fullName>
    </submittedName>
</protein>
<accession>A0A257LTA3</accession>
<sequence>MKVGVIGVGRFGKHHVRVWKEVPNVDLIGIYDIDVSRAINIAQKYGTKWFDSLDALLDNVEAVSIASSTPSHYPIAKRALSKGIHTFVEKPLAQSLEEVDDLIQLARSKTLVLQVGHIERFNPAIIALEELLREPIYIEAYRSALRAVNEISAPLVLDLMVHDIDIVLKFVKSEIEQINATGLSIFTPEEYDLVNARIEFKNGVVANLTASRVVPETIRRIIFFEKDRYFFVDYKAHTAVLYYRGQENNGYFSIKGREIETIPMEPLHQELESFTESVIKGKPPVIDPMEVRKSFEVAYRVLKSLHLPYADTHLRR</sequence>
<dbReference type="SUPFAM" id="SSF51735">
    <property type="entry name" value="NAD(P)-binding Rossmann-fold domains"/>
    <property type="match status" value="1"/>
</dbReference>
<dbReference type="Proteomes" id="UP000216312">
    <property type="component" value="Unassembled WGS sequence"/>
</dbReference>
<name>A0A257LTA3_UNCW3</name>
<evidence type="ECO:0000313" key="4">
    <source>
        <dbReference type="Proteomes" id="UP000216312"/>
    </source>
</evidence>
<evidence type="ECO:0000259" key="1">
    <source>
        <dbReference type="Pfam" id="PF01408"/>
    </source>
</evidence>
<dbReference type="GO" id="GO:0000166">
    <property type="term" value="F:nucleotide binding"/>
    <property type="evidence" value="ECO:0007669"/>
    <property type="project" value="InterPro"/>
</dbReference>
<reference evidence="4" key="1">
    <citation type="submission" date="2017-07" db="EMBL/GenBank/DDBJ databases">
        <title>Novel pathways for hydrocarbon cycling and metabolic interdependencies in hydrothermal sediment communities.</title>
        <authorList>
            <person name="Dombrowski N."/>
            <person name="Seitz K."/>
            <person name="Teske A."/>
            <person name="Baker B."/>
        </authorList>
    </citation>
    <scope>NUCLEOTIDE SEQUENCE [LARGE SCALE GENOMIC DNA]</scope>
</reference>